<feature type="chain" id="PRO_5040236584" evidence="2">
    <location>
        <begin position="21"/>
        <end position="128"/>
    </location>
</feature>
<dbReference type="EMBL" id="JAANIT010011544">
    <property type="protein sequence ID" value="KAG1523297.1"/>
    <property type="molecule type" value="Genomic_DNA"/>
</dbReference>
<evidence type="ECO:0000256" key="1">
    <source>
        <dbReference type="SAM" id="MobiDB-lite"/>
    </source>
</evidence>
<protein>
    <submittedName>
        <fullName evidence="3">Uncharacterized protein</fullName>
    </submittedName>
</protein>
<feature type="signal peptide" evidence="2">
    <location>
        <begin position="1"/>
        <end position="20"/>
    </location>
</feature>
<evidence type="ECO:0000313" key="3">
    <source>
        <dbReference type="EMBL" id="KAG1523297.1"/>
    </source>
</evidence>
<dbReference type="AlphaFoldDB" id="A0A9P6XLQ3"/>
<keyword evidence="2" id="KW-0732">Signal</keyword>
<name>A0A9P6XLQ3_RHIOR</name>
<organism evidence="3 4">
    <name type="scientific">Rhizopus oryzae</name>
    <name type="common">Mucormycosis agent</name>
    <name type="synonym">Rhizopus arrhizus var. delemar</name>
    <dbReference type="NCBI Taxonomy" id="64495"/>
    <lineage>
        <taxon>Eukaryota</taxon>
        <taxon>Fungi</taxon>
        <taxon>Fungi incertae sedis</taxon>
        <taxon>Mucoromycota</taxon>
        <taxon>Mucoromycotina</taxon>
        <taxon>Mucoromycetes</taxon>
        <taxon>Mucorales</taxon>
        <taxon>Mucorineae</taxon>
        <taxon>Rhizopodaceae</taxon>
        <taxon>Rhizopus</taxon>
    </lineage>
</organism>
<comment type="caution">
    <text evidence="3">The sequence shown here is derived from an EMBL/GenBank/DDBJ whole genome shotgun (WGS) entry which is preliminary data.</text>
</comment>
<gene>
    <name evidence="3" type="ORF">G6F51_014527</name>
</gene>
<evidence type="ECO:0000313" key="4">
    <source>
        <dbReference type="Proteomes" id="UP000717996"/>
    </source>
</evidence>
<feature type="compositionally biased region" description="Basic and acidic residues" evidence="1">
    <location>
        <begin position="111"/>
        <end position="128"/>
    </location>
</feature>
<reference evidence="3" key="1">
    <citation type="journal article" date="2020" name="Microb. Genom.">
        <title>Genetic diversity of clinical and environmental Mucorales isolates obtained from an investigation of mucormycosis cases among solid organ transplant recipients.</title>
        <authorList>
            <person name="Nguyen M.H."/>
            <person name="Kaul D."/>
            <person name="Muto C."/>
            <person name="Cheng S.J."/>
            <person name="Richter R.A."/>
            <person name="Bruno V.M."/>
            <person name="Liu G."/>
            <person name="Beyhan S."/>
            <person name="Sundermann A.J."/>
            <person name="Mounaud S."/>
            <person name="Pasculle A.W."/>
            <person name="Nierman W.C."/>
            <person name="Driscoll E."/>
            <person name="Cumbie R."/>
            <person name="Clancy C.J."/>
            <person name="Dupont C.L."/>
        </authorList>
    </citation>
    <scope>NUCLEOTIDE SEQUENCE</scope>
    <source>
        <strain evidence="3">GL16</strain>
    </source>
</reference>
<sequence>MQIKLLTLSALACLSTFTLAAPATSTVHEQKVKNVMQSPDVQNVFEYFINVVIDKFKKDSPNESVTLSVQHAEDASPSTQHAQHAQHAKDAEDAKDAKDAENAAASAQPAEDAKHDQDAKDERAAEKG</sequence>
<dbReference type="Proteomes" id="UP000717996">
    <property type="component" value="Unassembled WGS sequence"/>
</dbReference>
<accession>A0A9P6XLQ3</accession>
<evidence type="ECO:0000256" key="2">
    <source>
        <dbReference type="SAM" id="SignalP"/>
    </source>
</evidence>
<feature type="compositionally biased region" description="Basic and acidic residues" evidence="1">
    <location>
        <begin position="87"/>
        <end position="101"/>
    </location>
</feature>
<proteinExistence type="predicted"/>
<feature type="region of interest" description="Disordered" evidence="1">
    <location>
        <begin position="62"/>
        <end position="128"/>
    </location>
</feature>